<dbReference type="STRING" id="686832.A0A0C3BW44"/>
<dbReference type="EMBL" id="KN831781">
    <property type="protein sequence ID" value="KIM40840.1"/>
    <property type="molecule type" value="Genomic_DNA"/>
</dbReference>
<dbReference type="HOGENOM" id="CLU_026214_0_0_1"/>
<sequence>MARFPRDIVEETHVEYDDGHIVMKKLERMLNTFSYPLTYLLRCNTDVTSLLSGTSIKAVISYVTDYITKPTLKTHQILSASYDVYQKKSEMIGADKDTEDAARKLILTIANSLTGKMETGSPFAGLYTLDLPDHYTSHKFPRCWWRNYVTEIMREGSKKERESIDKENTKDINDSDANSDFVLGLEDGKYVLRSYVDDYKFRPAAFEDYTLYKWIQRHQIKKRSPKQIKLFAERLQSGERSPQGRASKFYAFLPEHPLFLTHEAACDEDRSETAAPNFLGGPLPRADEGDREFYCATMLAIYKPWRSAAQLKTPDQT</sequence>
<protein>
    <submittedName>
        <fullName evidence="1">Uncharacterized protein</fullName>
    </submittedName>
</protein>
<dbReference type="AlphaFoldDB" id="A0A0C3BW44"/>
<evidence type="ECO:0000313" key="2">
    <source>
        <dbReference type="Proteomes" id="UP000053424"/>
    </source>
</evidence>
<evidence type="ECO:0000313" key="1">
    <source>
        <dbReference type="EMBL" id="KIM40840.1"/>
    </source>
</evidence>
<reference evidence="1 2" key="1">
    <citation type="submission" date="2014-04" db="EMBL/GenBank/DDBJ databases">
        <authorList>
            <consortium name="DOE Joint Genome Institute"/>
            <person name="Kuo A."/>
            <person name="Gay G."/>
            <person name="Dore J."/>
            <person name="Kohler A."/>
            <person name="Nagy L.G."/>
            <person name="Floudas D."/>
            <person name="Copeland A."/>
            <person name="Barry K.W."/>
            <person name="Cichocki N."/>
            <person name="Veneault-Fourrey C."/>
            <person name="LaButti K."/>
            <person name="Lindquist E.A."/>
            <person name="Lipzen A."/>
            <person name="Lundell T."/>
            <person name="Morin E."/>
            <person name="Murat C."/>
            <person name="Sun H."/>
            <person name="Tunlid A."/>
            <person name="Henrissat B."/>
            <person name="Grigoriev I.V."/>
            <person name="Hibbett D.S."/>
            <person name="Martin F."/>
            <person name="Nordberg H.P."/>
            <person name="Cantor M.N."/>
            <person name="Hua S.X."/>
        </authorList>
    </citation>
    <scope>NUCLEOTIDE SEQUENCE [LARGE SCALE GENOMIC DNA]</scope>
    <source>
        <strain evidence="2">h7</strain>
    </source>
</reference>
<dbReference type="OrthoDB" id="3259294at2759"/>
<keyword evidence="2" id="KW-1185">Reference proteome</keyword>
<gene>
    <name evidence="1" type="ORF">M413DRAFT_72508</name>
</gene>
<proteinExistence type="predicted"/>
<dbReference type="Proteomes" id="UP000053424">
    <property type="component" value="Unassembled WGS sequence"/>
</dbReference>
<reference evidence="2" key="2">
    <citation type="submission" date="2015-01" db="EMBL/GenBank/DDBJ databases">
        <title>Evolutionary Origins and Diversification of the Mycorrhizal Mutualists.</title>
        <authorList>
            <consortium name="DOE Joint Genome Institute"/>
            <consortium name="Mycorrhizal Genomics Consortium"/>
            <person name="Kohler A."/>
            <person name="Kuo A."/>
            <person name="Nagy L.G."/>
            <person name="Floudas D."/>
            <person name="Copeland A."/>
            <person name="Barry K.W."/>
            <person name="Cichocki N."/>
            <person name="Veneault-Fourrey C."/>
            <person name="LaButti K."/>
            <person name="Lindquist E.A."/>
            <person name="Lipzen A."/>
            <person name="Lundell T."/>
            <person name="Morin E."/>
            <person name="Murat C."/>
            <person name="Riley R."/>
            <person name="Ohm R."/>
            <person name="Sun H."/>
            <person name="Tunlid A."/>
            <person name="Henrissat B."/>
            <person name="Grigoriev I.V."/>
            <person name="Hibbett D.S."/>
            <person name="Martin F."/>
        </authorList>
    </citation>
    <scope>NUCLEOTIDE SEQUENCE [LARGE SCALE GENOMIC DNA]</scope>
    <source>
        <strain evidence="2">h7</strain>
    </source>
</reference>
<name>A0A0C3BW44_HEBCY</name>
<accession>A0A0C3BW44</accession>
<feature type="non-terminal residue" evidence="1">
    <location>
        <position position="1"/>
    </location>
</feature>
<organism evidence="1 2">
    <name type="scientific">Hebeloma cylindrosporum</name>
    <dbReference type="NCBI Taxonomy" id="76867"/>
    <lineage>
        <taxon>Eukaryota</taxon>
        <taxon>Fungi</taxon>
        <taxon>Dikarya</taxon>
        <taxon>Basidiomycota</taxon>
        <taxon>Agaricomycotina</taxon>
        <taxon>Agaricomycetes</taxon>
        <taxon>Agaricomycetidae</taxon>
        <taxon>Agaricales</taxon>
        <taxon>Agaricineae</taxon>
        <taxon>Hymenogastraceae</taxon>
        <taxon>Hebeloma</taxon>
    </lineage>
</organism>